<gene>
    <name evidence="3" type="ORF">COK38_24660</name>
</gene>
<dbReference type="RefSeq" id="WP_098523781.1">
    <property type="nucleotide sequence ID" value="NZ_NUYJ01000201.1"/>
</dbReference>
<dbReference type="Proteomes" id="UP000226357">
    <property type="component" value="Unassembled WGS sequence"/>
</dbReference>
<organism evidence="3 4">
    <name type="scientific">Bacillus cereus</name>
    <dbReference type="NCBI Taxonomy" id="1396"/>
    <lineage>
        <taxon>Bacteria</taxon>
        <taxon>Bacillati</taxon>
        <taxon>Bacillota</taxon>
        <taxon>Bacilli</taxon>
        <taxon>Bacillales</taxon>
        <taxon>Bacillaceae</taxon>
        <taxon>Bacillus</taxon>
        <taxon>Bacillus cereus group</taxon>
    </lineage>
</organism>
<sequence>MNYKVIQKHKSNYPNPISLKKGEFIKVGNKYKGPENWNNWVYCHTKENEGWVPEQIINTKDECTFVLEEYVAKELNVEKGEIVSGIKELNGWLWCKRKTNNEIGWLPQNKLEFLD</sequence>
<protein>
    <submittedName>
        <fullName evidence="3">Ligand-binding protein SH3</fullName>
    </submittedName>
</protein>
<name>A0AA44Q645_BACCE</name>
<dbReference type="InterPro" id="IPR036028">
    <property type="entry name" value="SH3-like_dom_sf"/>
</dbReference>
<dbReference type="AlphaFoldDB" id="A0AA44Q645"/>
<keyword evidence="1" id="KW-0728">SH3 domain</keyword>
<evidence type="ECO:0000259" key="2">
    <source>
        <dbReference type="PROSITE" id="PS50002"/>
    </source>
</evidence>
<dbReference type="Gene3D" id="2.30.30.40">
    <property type="entry name" value="SH3 Domains"/>
    <property type="match status" value="2"/>
</dbReference>
<dbReference type="SUPFAM" id="SSF50044">
    <property type="entry name" value="SH3-domain"/>
    <property type="match status" value="2"/>
</dbReference>
<dbReference type="PIRSF" id="PIRSF034961">
    <property type="entry name" value="UCP034961_SH3_2"/>
    <property type="match status" value="1"/>
</dbReference>
<dbReference type="InterPro" id="IPR001452">
    <property type="entry name" value="SH3_domain"/>
</dbReference>
<dbReference type="Pfam" id="PF07653">
    <property type="entry name" value="SH3_2"/>
    <property type="match status" value="1"/>
</dbReference>
<feature type="domain" description="SH3" evidence="2">
    <location>
        <begin position="59"/>
        <end position="115"/>
    </location>
</feature>
<dbReference type="InterPro" id="IPR014593">
    <property type="entry name" value="UCP034961_SH3_2"/>
</dbReference>
<dbReference type="EMBL" id="NVBO01000317">
    <property type="protein sequence ID" value="PFR89390.1"/>
    <property type="molecule type" value="Genomic_DNA"/>
</dbReference>
<dbReference type="SMART" id="SM00326">
    <property type="entry name" value="SH3"/>
    <property type="match status" value="2"/>
</dbReference>
<accession>A0AA44Q645</accession>
<evidence type="ECO:0000313" key="4">
    <source>
        <dbReference type="Proteomes" id="UP000226357"/>
    </source>
</evidence>
<proteinExistence type="predicted"/>
<comment type="caution">
    <text evidence="3">The sequence shown here is derived from an EMBL/GenBank/DDBJ whole genome shotgun (WGS) entry which is preliminary data.</text>
</comment>
<evidence type="ECO:0000256" key="1">
    <source>
        <dbReference type="ARBA" id="ARBA00022443"/>
    </source>
</evidence>
<dbReference type="PROSITE" id="PS50002">
    <property type="entry name" value="SH3"/>
    <property type="match status" value="1"/>
</dbReference>
<evidence type="ECO:0000313" key="3">
    <source>
        <dbReference type="EMBL" id="PFR89390.1"/>
    </source>
</evidence>
<reference evidence="3 4" key="1">
    <citation type="submission" date="2017-09" db="EMBL/GenBank/DDBJ databases">
        <title>Large-scale bioinformatics analysis of Bacillus genomes uncovers conserved roles of natural products in bacterial physiology.</title>
        <authorList>
            <consortium name="Agbiome Team Llc"/>
            <person name="Bleich R.M."/>
            <person name="Grubbs K.J."/>
            <person name="Santa Maria K.C."/>
            <person name="Allen S.E."/>
            <person name="Farag S."/>
            <person name="Shank E.A."/>
            <person name="Bowers A."/>
        </authorList>
    </citation>
    <scope>NUCLEOTIDE SEQUENCE [LARGE SCALE GENOMIC DNA]</scope>
    <source>
        <strain evidence="3 4">AFS067272</strain>
    </source>
</reference>